<accession>A0ABW1EB94</accession>
<evidence type="ECO:0000313" key="2">
    <source>
        <dbReference type="EMBL" id="MFC5861607.1"/>
    </source>
</evidence>
<feature type="transmembrane region" description="Helical" evidence="1">
    <location>
        <begin position="51"/>
        <end position="71"/>
    </location>
</feature>
<keyword evidence="3" id="KW-1185">Reference proteome</keyword>
<name>A0ABW1EB94_9BACT</name>
<sequence length="73" mass="8433">MTRRILGINIDERFLDHRRRSTSIAAMAAAIVSGGLFEYELIRNHRIAWELMSVLLAMVVVKLAAMAWYHFND</sequence>
<gene>
    <name evidence="2" type="ORF">ACFPT7_04835</name>
</gene>
<dbReference type="RefSeq" id="WP_263336993.1">
    <property type="nucleotide sequence ID" value="NZ_JAGSYH010000004.1"/>
</dbReference>
<organism evidence="2 3">
    <name type="scientific">Acidicapsa dinghuensis</name>
    <dbReference type="NCBI Taxonomy" id="2218256"/>
    <lineage>
        <taxon>Bacteria</taxon>
        <taxon>Pseudomonadati</taxon>
        <taxon>Acidobacteriota</taxon>
        <taxon>Terriglobia</taxon>
        <taxon>Terriglobales</taxon>
        <taxon>Acidobacteriaceae</taxon>
        <taxon>Acidicapsa</taxon>
    </lineage>
</organism>
<dbReference type="EMBL" id="JBHSPH010000002">
    <property type="protein sequence ID" value="MFC5861607.1"/>
    <property type="molecule type" value="Genomic_DNA"/>
</dbReference>
<evidence type="ECO:0000313" key="3">
    <source>
        <dbReference type="Proteomes" id="UP001596091"/>
    </source>
</evidence>
<dbReference type="Proteomes" id="UP001596091">
    <property type="component" value="Unassembled WGS sequence"/>
</dbReference>
<comment type="caution">
    <text evidence="2">The sequence shown here is derived from an EMBL/GenBank/DDBJ whole genome shotgun (WGS) entry which is preliminary data.</text>
</comment>
<evidence type="ECO:0000256" key="1">
    <source>
        <dbReference type="SAM" id="Phobius"/>
    </source>
</evidence>
<reference evidence="3" key="1">
    <citation type="journal article" date="2019" name="Int. J. Syst. Evol. Microbiol.">
        <title>The Global Catalogue of Microorganisms (GCM) 10K type strain sequencing project: providing services to taxonomists for standard genome sequencing and annotation.</title>
        <authorList>
            <consortium name="The Broad Institute Genomics Platform"/>
            <consortium name="The Broad Institute Genome Sequencing Center for Infectious Disease"/>
            <person name="Wu L."/>
            <person name="Ma J."/>
        </authorList>
    </citation>
    <scope>NUCLEOTIDE SEQUENCE [LARGE SCALE GENOMIC DNA]</scope>
    <source>
        <strain evidence="3">JCM 4087</strain>
    </source>
</reference>
<proteinExistence type="predicted"/>
<protein>
    <submittedName>
        <fullName evidence="2">Uncharacterized protein</fullName>
    </submittedName>
</protein>
<keyword evidence="1" id="KW-0812">Transmembrane</keyword>
<keyword evidence="1" id="KW-1133">Transmembrane helix</keyword>
<keyword evidence="1" id="KW-0472">Membrane</keyword>